<gene>
    <name evidence="2" type="ORF">Scep_015340</name>
</gene>
<name>A0AAP0J2Z7_9MAGN</name>
<protein>
    <submittedName>
        <fullName evidence="2">Uncharacterized protein</fullName>
    </submittedName>
</protein>
<evidence type="ECO:0000313" key="3">
    <source>
        <dbReference type="Proteomes" id="UP001419268"/>
    </source>
</evidence>
<feature type="compositionally biased region" description="Polar residues" evidence="1">
    <location>
        <begin position="98"/>
        <end position="115"/>
    </location>
</feature>
<proteinExistence type="predicted"/>
<dbReference type="EMBL" id="JBBNAG010000006">
    <property type="protein sequence ID" value="KAK9126494.1"/>
    <property type="molecule type" value="Genomic_DNA"/>
</dbReference>
<organism evidence="2 3">
    <name type="scientific">Stephania cephalantha</name>
    <dbReference type="NCBI Taxonomy" id="152367"/>
    <lineage>
        <taxon>Eukaryota</taxon>
        <taxon>Viridiplantae</taxon>
        <taxon>Streptophyta</taxon>
        <taxon>Embryophyta</taxon>
        <taxon>Tracheophyta</taxon>
        <taxon>Spermatophyta</taxon>
        <taxon>Magnoliopsida</taxon>
        <taxon>Ranunculales</taxon>
        <taxon>Menispermaceae</taxon>
        <taxon>Menispermoideae</taxon>
        <taxon>Cissampelideae</taxon>
        <taxon>Stephania</taxon>
    </lineage>
</organism>
<evidence type="ECO:0000313" key="2">
    <source>
        <dbReference type="EMBL" id="KAK9126494.1"/>
    </source>
</evidence>
<evidence type="ECO:0000256" key="1">
    <source>
        <dbReference type="SAM" id="MobiDB-lite"/>
    </source>
</evidence>
<keyword evidence="3" id="KW-1185">Reference proteome</keyword>
<reference evidence="2 3" key="1">
    <citation type="submission" date="2024-01" db="EMBL/GenBank/DDBJ databases">
        <title>Genome assemblies of Stephania.</title>
        <authorList>
            <person name="Yang L."/>
        </authorList>
    </citation>
    <scope>NUCLEOTIDE SEQUENCE [LARGE SCALE GENOMIC DNA]</scope>
    <source>
        <strain evidence="2">JXDWG</strain>
        <tissue evidence="2">Leaf</tissue>
    </source>
</reference>
<accession>A0AAP0J2Z7</accession>
<comment type="caution">
    <text evidence="2">The sequence shown here is derived from an EMBL/GenBank/DDBJ whole genome shotgun (WGS) entry which is preliminary data.</text>
</comment>
<dbReference type="AlphaFoldDB" id="A0AAP0J2Z7"/>
<dbReference type="Proteomes" id="UP001419268">
    <property type="component" value="Unassembled WGS sequence"/>
</dbReference>
<sequence length="115" mass="12538">MTWCEDATPARDAGELVDELQQLGALLDEIESSEKAFAKCRGSSHDFKDSIAVEHPVAICGSFGMFSLVAAQEYNLYWDTIDKGAHARTCPSLAPLRPSSTRNYEQSLAGNLGRT</sequence>
<feature type="region of interest" description="Disordered" evidence="1">
    <location>
        <begin position="96"/>
        <end position="115"/>
    </location>
</feature>